<gene>
    <name evidence="4" type="primary">LOC112275841</name>
    <name evidence="3" type="ORF">PHYPA_028197</name>
</gene>
<name>A0A2K1IJP8_PHYPA</name>
<protein>
    <recommendedName>
        <fullName evidence="2">Killer toxin Kp4 domain-containing protein</fullName>
    </recommendedName>
</protein>
<dbReference type="SUPFAM" id="SSF55221">
    <property type="entry name" value="Yeast killer toxins"/>
    <property type="match status" value="1"/>
</dbReference>
<evidence type="ECO:0000313" key="5">
    <source>
        <dbReference type="Proteomes" id="UP000006727"/>
    </source>
</evidence>
<evidence type="ECO:0000259" key="2">
    <source>
        <dbReference type="Pfam" id="PF09044"/>
    </source>
</evidence>
<reference evidence="3 5" key="1">
    <citation type="journal article" date="2008" name="Science">
        <title>The Physcomitrella genome reveals evolutionary insights into the conquest of land by plants.</title>
        <authorList>
            <person name="Rensing S."/>
            <person name="Lang D."/>
            <person name="Zimmer A."/>
            <person name="Terry A."/>
            <person name="Salamov A."/>
            <person name="Shapiro H."/>
            <person name="Nishiyama T."/>
            <person name="Perroud P.-F."/>
            <person name="Lindquist E."/>
            <person name="Kamisugi Y."/>
            <person name="Tanahashi T."/>
            <person name="Sakakibara K."/>
            <person name="Fujita T."/>
            <person name="Oishi K."/>
            <person name="Shin-I T."/>
            <person name="Kuroki Y."/>
            <person name="Toyoda A."/>
            <person name="Suzuki Y."/>
            <person name="Hashimoto A."/>
            <person name="Yamaguchi K."/>
            <person name="Sugano A."/>
            <person name="Kohara Y."/>
            <person name="Fujiyama A."/>
            <person name="Anterola A."/>
            <person name="Aoki S."/>
            <person name="Ashton N."/>
            <person name="Barbazuk W.B."/>
            <person name="Barker E."/>
            <person name="Bennetzen J."/>
            <person name="Bezanilla M."/>
            <person name="Blankenship R."/>
            <person name="Cho S.H."/>
            <person name="Dutcher S."/>
            <person name="Estelle M."/>
            <person name="Fawcett J.A."/>
            <person name="Gundlach H."/>
            <person name="Hanada K."/>
            <person name="Heyl A."/>
            <person name="Hicks K.A."/>
            <person name="Hugh J."/>
            <person name="Lohr M."/>
            <person name="Mayer K."/>
            <person name="Melkozernov A."/>
            <person name="Murata T."/>
            <person name="Nelson D."/>
            <person name="Pils B."/>
            <person name="Prigge M."/>
            <person name="Reiss B."/>
            <person name="Renner T."/>
            <person name="Rombauts S."/>
            <person name="Rushton P."/>
            <person name="Sanderfoot A."/>
            <person name="Schween G."/>
            <person name="Shiu S.-H."/>
            <person name="Stueber K."/>
            <person name="Theodoulou F.L."/>
            <person name="Tu H."/>
            <person name="Van de Peer Y."/>
            <person name="Verrier P.J."/>
            <person name="Waters E."/>
            <person name="Wood A."/>
            <person name="Yang L."/>
            <person name="Cove D."/>
            <person name="Cuming A."/>
            <person name="Hasebe M."/>
            <person name="Lucas S."/>
            <person name="Mishler D.B."/>
            <person name="Reski R."/>
            <person name="Grigoriev I."/>
            <person name="Quatrano R.S."/>
            <person name="Boore J.L."/>
        </authorList>
    </citation>
    <scope>NUCLEOTIDE SEQUENCE [LARGE SCALE GENOMIC DNA]</scope>
    <source>
        <strain evidence="4 5">cv. Gransden 2004</strain>
    </source>
</reference>
<keyword evidence="1" id="KW-0732">Signal</keyword>
<dbReference type="Gramene" id="Pp3c23_17030V3.1">
    <property type="protein sequence ID" value="PAC:32950363.CDS.1"/>
    <property type="gene ID" value="Pp3c23_17030"/>
</dbReference>
<dbReference type="Gene3D" id="3.30.430.10">
    <property type="entry name" value="Killer Toxin P4, subunit A"/>
    <property type="match status" value="1"/>
</dbReference>
<dbReference type="EMBL" id="ABEU02000023">
    <property type="protein sequence ID" value="PNR29503.1"/>
    <property type="molecule type" value="Genomic_DNA"/>
</dbReference>
<evidence type="ECO:0000313" key="3">
    <source>
        <dbReference type="EMBL" id="PNR29503.1"/>
    </source>
</evidence>
<dbReference type="Proteomes" id="UP000006727">
    <property type="component" value="Chromosome 23"/>
</dbReference>
<feature type="chain" id="PRO_5043157969" description="Killer toxin Kp4 domain-containing protein" evidence="1">
    <location>
        <begin position="32"/>
        <end position="141"/>
    </location>
</feature>
<dbReference type="EnsemblPlants" id="Pp3c23_17030V3.1">
    <property type="protein sequence ID" value="PAC:32950363.CDS.1"/>
    <property type="gene ID" value="Pp3c23_17030"/>
</dbReference>
<feature type="signal peptide" evidence="1">
    <location>
        <begin position="1"/>
        <end position="31"/>
    </location>
</feature>
<dbReference type="GO" id="GO:0005576">
    <property type="term" value="C:extracellular region"/>
    <property type="evidence" value="ECO:0007669"/>
    <property type="project" value="InterPro"/>
</dbReference>
<dbReference type="SMR" id="A0A2K1IJP8"/>
<feature type="domain" description="Killer toxin Kp4" evidence="2">
    <location>
        <begin position="21"/>
        <end position="131"/>
    </location>
</feature>
<accession>A0A2K1IJP8</accession>
<proteinExistence type="predicted"/>
<dbReference type="InterPro" id="IPR011329">
    <property type="entry name" value="Killer_tox_Kp4/SMK"/>
</dbReference>
<reference evidence="4" key="3">
    <citation type="submission" date="2020-12" db="UniProtKB">
        <authorList>
            <consortium name="EnsemblPlants"/>
        </authorList>
    </citation>
    <scope>IDENTIFICATION</scope>
</reference>
<dbReference type="Pfam" id="PF09044">
    <property type="entry name" value="Kp4"/>
    <property type="match status" value="1"/>
</dbReference>
<reference evidence="3 5" key="2">
    <citation type="journal article" date="2018" name="Plant J.">
        <title>The Physcomitrella patens chromosome-scale assembly reveals moss genome structure and evolution.</title>
        <authorList>
            <person name="Lang D."/>
            <person name="Ullrich K.K."/>
            <person name="Murat F."/>
            <person name="Fuchs J."/>
            <person name="Jenkins J."/>
            <person name="Haas F.B."/>
            <person name="Piednoel M."/>
            <person name="Gundlach H."/>
            <person name="Van Bel M."/>
            <person name="Meyberg R."/>
            <person name="Vives C."/>
            <person name="Morata J."/>
            <person name="Symeonidi A."/>
            <person name="Hiss M."/>
            <person name="Muchero W."/>
            <person name="Kamisugi Y."/>
            <person name="Saleh O."/>
            <person name="Blanc G."/>
            <person name="Decker E.L."/>
            <person name="van Gessel N."/>
            <person name="Grimwood J."/>
            <person name="Hayes R.D."/>
            <person name="Graham S.W."/>
            <person name="Gunter L.E."/>
            <person name="McDaniel S.F."/>
            <person name="Hoernstein S.N.W."/>
            <person name="Larsson A."/>
            <person name="Li F.W."/>
            <person name="Perroud P.F."/>
            <person name="Phillips J."/>
            <person name="Ranjan P."/>
            <person name="Rokshar D.S."/>
            <person name="Rothfels C.J."/>
            <person name="Schneider L."/>
            <person name="Shu S."/>
            <person name="Stevenson D.W."/>
            <person name="Thummler F."/>
            <person name="Tillich M."/>
            <person name="Villarreal Aguilar J.C."/>
            <person name="Widiez T."/>
            <person name="Wong G.K."/>
            <person name="Wymore A."/>
            <person name="Zhang Y."/>
            <person name="Zimmer A.D."/>
            <person name="Quatrano R.S."/>
            <person name="Mayer K.F.X."/>
            <person name="Goodstein D."/>
            <person name="Casacuberta J.M."/>
            <person name="Vandepoele K."/>
            <person name="Reski R."/>
            <person name="Cuming A.C."/>
            <person name="Tuskan G.A."/>
            <person name="Maumus F."/>
            <person name="Salse J."/>
            <person name="Schmutz J."/>
            <person name="Rensing S.A."/>
        </authorList>
    </citation>
    <scope>NUCLEOTIDE SEQUENCE [LARGE SCALE GENOMIC DNA]</scope>
    <source>
        <strain evidence="4 5">cv. Gransden 2004</strain>
    </source>
</reference>
<keyword evidence="5" id="KW-1185">Reference proteome</keyword>
<sequence>MDRSAKMNRFNAAFMIFLAAALAMSASTASALGINCRGSFICTEGRGNEASILVSYINNIDPNRWYQNGQHIACYDGFCAFLQNTDGAWGHNIRGLAHFIPEHGCRVCGSVPYFYPSINDVSKGQLTFNFVSKPKCRRGLC</sequence>
<evidence type="ECO:0000313" key="4">
    <source>
        <dbReference type="EnsemblPlants" id="PAC:32950363.CDS.1"/>
    </source>
</evidence>
<dbReference type="OrthoDB" id="4177994at2759"/>
<dbReference type="AlphaFoldDB" id="A0A2K1IJP8"/>
<dbReference type="InterPro" id="IPR015131">
    <property type="entry name" value="Killer_tox_Kp4"/>
</dbReference>
<evidence type="ECO:0000256" key="1">
    <source>
        <dbReference type="SAM" id="SignalP"/>
    </source>
</evidence>
<organism evidence="3">
    <name type="scientific">Physcomitrium patens</name>
    <name type="common">Spreading-leaved earth moss</name>
    <name type="synonym">Physcomitrella patens</name>
    <dbReference type="NCBI Taxonomy" id="3218"/>
    <lineage>
        <taxon>Eukaryota</taxon>
        <taxon>Viridiplantae</taxon>
        <taxon>Streptophyta</taxon>
        <taxon>Embryophyta</taxon>
        <taxon>Bryophyta</taxon>
        <taxon>Bryophytina</taxon>
        <taxon>Bryopsida</taxon>
        <taxon>Funariidae</taxon>
        <taxon>Funariales</taxon>
        <taxon>Funariaceae</taxon>
        <taxon>Physcomitrium</taxon>
    </lineage>
</organism>